<keyword evidence="1" id="KW-0812">Transmembrane</keyword>
<feature type="transmembrane region" description="Helical" evidence="1">
    <location>
        <begin position="146"/>
        <end position="165"/>
    </location>
</feature>
<feature type="transmembrane region" description="Helical" evidence="1">
    <location>
        <begin position="40"/>
        <end position="62"/>
    </location>
</feature>
<keyword evidence="1" id="KW-1133">Transmembrane helix</keyword>
<protein>
    <recommendedName>
        <fullName evidence="4">DUF4337 domain-containing protein</fullName>
    </recommendedName>
</protein>
<reference evidence="2 3" key="1">
    <citation type="journal article" date="2018" name="Aquat. Microb. Ecol.">
        <title>Gammaproteobacterial methanotrophs dominate.</title>
        <authorList>
            <person name="Rissanen A.J."/>
            <person name="Saarenheimo J."/>
            <person name="Tiirola M."/>
            <person name="Peura S."/>
            <person name="Aalto S.L."/>
            <person name="Karvinen A."/>
            <person name="Nykanen H."/>
        </authorList>
    </citation>
    <scope>NUCLEOTIDE SEQUENCE [LARGE SCALE GENOMIC DNA]</scope>
    <source>
        <strain evidence="2">AMbin10</strain>
    </source>
</reference>
<comment type="caution">
    <text evidence="2">The sequence shown here is derived from an EMBL/GenBank/DDBJ whole genome shotgun (WGS) entry which is preliminary data.</text>
</comment>
<dbReference type="InterPro" id="IPR025570">
    <property type="entry name" value="DUF4337"/>
</dbReference>
<evidence type="ECO:0000313" key="3">
    <source>
        <dbReference type="Proteomes" id="UP000249396"/>
    </source>
</evidence>
<sequence>MPLKITFHSRLGQKMDTPEVPLEQVNETIEEHAQESTEPWVMGVALTAAILAALAAVTALYAEHFATEAMLEQIEASDTWSEFQANSIKEKVIETKREVLLILKKDTDPEDEAKLLEYKGHKAELKQKAEEKGRESIKHLREHVPLSRSLTLFQVGIAIGAISVLTKRRAFWFVSITFGVIGVGFLVRGLLI</sequence>
<dbReference type="Proteomes" id="UP000249396">
    <property type="component" value="Unassembled WGS sequence"/>
</dbReference>
<feature type="transmembrane region" description="Helical" evidence="1">
    <location>
        <begin position="171"/>
        <end position="191"/>
    </location>
</feature>
<gene>
    <name evidence="2" type="ORF">DM484_16600</name>
</gene>
<dbReference type="Pfam" id="PF14235">
    <property type="entry name" value="DUF4337"/>
    <property type="match status" value="1"/>
</dbReference>
<dbReference type="AlphaFoldDB" id="A0A2W4SUV1"/>
<keyword evidence="1" id="KW-0472">Membrane</keyword>
<evidence type="ECO:0008006" key="4">
    <source>
        <dbReference type="Google" id="ProtNLM"/>
    </source>
</evidence>
<evidence type="ECO:0000256" key="1">
    <source>
        <dbReference type="SAM" id="Phobius"/>
    </source>
</evidence>
<organism evidence="2 3">
    <name type="scientific">Candidatus Methylumidiphilus alinenensis</name>
    <dbReference type="NCBI Taxonomy" id="2202197"/>
    <lineage>
        <taxon>Bacteria</taxon>
        <taxon>Pseudomonadati</taxon>
        <taxon>Pseudomonadota</taxon>
        <taxon>Gammaproteobacteria</taxon>
        <taxon>Methylococcales</taxon>
        <taxon>Candidatus Methylumidiphilus</taxon>
    </lineage>
</organism>
<accession>A0A2W4SUV1</accession>
<name>A0A2W4SUV1_9GAMM</name>
<dbReference type="EMBL" id="QJPH01000359">
    <property type="protein sequence ID" value="PZN76454.1"/>
    <property type="molecule type" value="Genomic_DNA"/>
</dbReference>
<evidence type="ECO:0000313" key="2">
    <source>
        <dbReference type="EMBL" id="PZN76454.1"/>
    </source>
</evidence>
<proteinExistence type="predicted"/>